<name>A0A0M3K880_ANISI</name>
<keyword evidence="2" id="KW-1185">Reference proteome</keyword>
<dbReference type="AlphaFoldDB" id="A0A0M3K880"/>
<dbReference type="Proteomes" id="UP000267096">
    <property type="component" value="Unassembled WGS sequence"/>
</dbReference>
<gene>
    <name evidence="1" type="ORF">ASIM_LOCUS16580</name>
</gene>
<evidence type="ECO:0000313" key="3">
    <source>
        <dbReference type="WBParaSite" id="ASIM_0001717101-mRNA-1"/>
    </source>
</evidence>
<protein>
    <submittedName>
        <fullName evidence="1 3">Uncharacterized protein</fullName>
    </submittedName>
</protein>
<dbReference type="EMBL" id="UYRR01033219">
    <property type="protein sequence ID" value="VDK58187.1"/>
    <property type="molecule type" value="Genomic_DNA"/>
</dbReference>
<reference evidence="1 2" key="2">
    <citation type="submission" date="2018-11" db="EMBL/GenBank/DDBJ databases">
        <authorList>
            <consortium name="Pathogen Informatics"/>
        </authorList>
    </citation>
    <scope>NUCLEOTIDE SEQUENCE [LARGE SCALE GENOMIC DNA]</scope>
</reference>
<reference evidence="3" key="1">
    <citation type="submission" date="2017-02" db="UniProtKB">
        <authorList>
            <consortium name="WormBaseParasite"/>
        </authorList>
    </citation>
    <scope>IDENTIFICATION</scope>
</reference>
<dbReference type="WBParaSite" id="ASIM_0001717101-mRNA-1">
    <property type="protein sequence ID" value="ASIM_0001717101-mRNA-1"/>
    <property type="gene ID" value="ASIM_0001717101"/>
</dbReference>
<proteinExistence type="predicted"/>
<accession>A0A0M3K880</accession>
<evidence type="ECO:0000313" key="2">
    <source>
        <dbReference type="Proteomes" id="UP000267096"/>
    </source>
</evidence>
<evidence type="ECO:0000313" key="1">
    <source>
        <dbReference type="EMBL" id="VDK58187.1"/>
    </source>
</evidence>
<organism evidence="3">
    <name type="scientific">Anisakis simplex</name>
    <name type="common">Herring worm</name>
    <dbReference type="NCBI Taxonomy" id="6269"/>
    <lineage>
        <taxon>Eukaryota</taxon>
        <taxon>Metazoa</taxon>
        <taxon>Ecdysozoa</taxon>
        <taxon>Nematoda</taxon>
        <taxon>Chromadorea</taxon>
        <taxon>Rhabditida</taxon>
        <taxon>Spirurina</taxon>
        <taxon>Ascaridomorpha</taxon>
        <taxon>Ascaridoidea</taxon>
        <taxon>Anisakidae</taxon>
        <taxon>Anisakis</taxon>
        <taxon>Anisakis simplex complex</taxon>
    </lineage>
</organism>
<sequence length="47" mass="5509">MSNEHWSISRRWEDVQMSSTSDEPIKYSLSDSGIDCDIEVRLFVLFV</sequence>